<keyword evidence="1" id="KW-0812">Transmembrane</keyword>
<feature type="chain" id="PRO_5015428095" description="Lipoprotein" evidence="2">
    <location>
        <begin position="21"/>
        <end position="171"/>
    </location>
</feature>
<keyword evidence="1" id="KW-1133">Transmembrane helix</keyword>
<evidence type="ECO:0008006" key="5">
    <source>
        <dbReference type="Google" id="ProtNLM"/>
    </source>
</evidence>
<feature type="signal peptide" evidence="2">
    <location>
        <begin position="1"/>
        <end position="20"/>
    </location>
</feature>
<evidence type="ECO:0000256" key="1">
    <source>
        <dbReference type="SAM" id="Phobius"/>
    </source>
</evidence>
<reference evidence="3 4" key="1">
    <citation type="submission" date="2018-04" db="EMBL/GenBank/DDBJ databases">
        <title>Genomic Encyclopedia of Type Strains, Phase IV (KMG-IV): sequencing the most valuable type-strain genomes for metagenomic binning, comparative biology and taxonomic classification.</title>
        <authorList>
            <person name="Goeker M."/>
        </authorList>
    </citation>
    <scope>NUCLEOTIDE SEQUENCE [LARGE SCALE GENOMIC DNA]</scope>
    <source>
        <strain evidence="3 4">DSM 100231</strain>
    </source>
</reference>
<sequence length="171" mass="19180">MRWTLVLLLLLSACATQRQAKSDEEAIPAARKRVPKLYTPAIYTKPTINPTRSASSPEAATEANFYSSRYPERGGIPDASRAAIPYAAAPGKVVTRTVYLRDTLALDSLQRELQIEQLANQAISGRLKSAESERDYWQDKNEQKFWTLIAMAVFAALYILFRVLASRIKET</sequence>
<protein>
    <recommendedName>
        <fullName evidence="5">Lipoprotein</fullName>
    </recommendedName>
</protein>
<keyword evidence="4" id="KW-1185">Reference proteome</keyword>
<comment type="caution">
    <text evidence="3">The sequence shown here is derived from an EMBL/GenBank/DDBJ whole genome shotgun (WGS) entry which is preliminary data.</text>
</comment>
<feature type="transmembrane region" description="Helical" evidence="1">
    <location>
        <begin position="145"/>
        <end position="165"/>
    </location>
</feature>
<keyword evidence="1" id="KW-0472">Membrane</keyword>
<dbReference type="Proteomes" id="UP000245466">
    <property type="component" value="Unassembled WGS sequence"/>
</dbReference>
<evidence type="ECO:0000313" key="4">
    <source>
        <dbReference type="Proteomes" id="UP000245466"/>
    </source>
</evidence>
<dbReference type="RefSeq" id="WP_116544212.1">
    <property type="nucleotide sequence ID" value="NZ_QEKI01000010.1"/>
</dbReference>
<organism evidence="3 4">
    <name type="scientific">Pontibacter virosus</name>
    <dbReference type="NCBI Taxonomy" id="1765052"/>
    <lineage>
        <taxon>Bacteria</taxon>
        <taxon>Pseudomonadati</taxon>
        <taxon>Bacteroidota</taxon>
        <taxon>Cytophagia</taxon>
        <taxon>Cytophagales</taxon>
        <taxon>Hymenobacteraceae</taxon>
        <taxon>Pontibacter</taxon>
    </lineage>
</organism>
<evidence type="ECO:0000256" key="2">
    <source>
        <dbReference type="SAM" id="SignalP"/>
    </source>
</evidence>
<name>A0A2U1ATK1_9BACT</name>
<dbReference type="EMBL" id="QEKI01000010">
    <property type="protein sequence ID" value="PVY39691.1"/>
    <property type="molecule type" value="Genomic_DNA"/>
</dbReference>
<evidence type="ECO:0000313" key="3">
    <source>
        <dbReference type="EMBL" id="PVY39691.1"/>
    </source>
</evidence>
<keyword evidence="2" id="KW-0732">Signal</keyword>
<proteinExistence type="predicted"/>
<accession>A0A2U1ATK1</accession>
<dbReference type="OrthoDB" id="852810at2"/>
<dbReference type="AlphaFoldDB" id="A0A2U1ATK1"/>
<gene>
    <name evidence="3" type="ORF">C8E01_11080</name>
</gene>